<comment type="caution">
    <text evidence="1">The sequence shown here is derived from an EMBL/GenBank/DDBJ whole genome shotgun (WGS) entry which is preliminary data.</text>
</comment>
<dbReference type="Proteomes" id="UP000722459">
    <property type="component" value="Unassembled WGS sequence"/>
</dbReference>
<proteinExistence type="predicted"/>
<accession>A0A8T5GDA4</accession>
<reference evidence="1" key="1">
    <citation type="journal article" date="2021" name="ISME J.">
        <title>Mercury methylation by metabolically versatile and cosmopolitan marine bacteria.</title>
        <authorList>
            <person name="Lin H."/>
            <person name="Ascher D.B."/>
            <person name="Myung Y."/>
            <person name="Lamborg C.H."/>
            <person name="Hallam S.J."/>
            <person name="Gionfriddo C.M."/>
            <person name="Holt K.E."/>
            <person name="Moreau J.W."/>
        </authorList>
    </citation>
    <scope>NUCLEOTIDE SEQUENCE</scope>
    <source>
        <strain evidence="1">SI075_bin30</strain>
    </source>
</reference>
<gene>
    <name evidence="1" type="ORF">HON47_00315</name>
</gene>
<evidence type="ECO:0008006" key="3">
    <source>
        <dbReference type="Google" id="ProtNLM"/>
    </source>
</evidence>
<dbReference type="EMBL" id="JABJNZ010000011">
    <property type="protein sequence ID" value="MBT4870003.1"/>
    <property type="molecule type" value="Genomic_DNA"/>
</dbReference>
<evidence type="ECO:0000313" key="1">
    <source>
        <dbReference type="EMBL" id="MBT4870003.1"/>
    </source>
</evidence>
<name>A0A8T5GDA4_9ARCH</name>
<dbReference type="Gene3D" id="3.40.50.360">
    <property type="match status" value="1"/>
</dbReference>
<dbReference type="AlphaFoldDB" id="A0A8T5GDA4"/>
<sequence length="157" mass="17737">MKKVLITYYSKGEVAKVAKRMQTSFEKKKFKVTIKEIKLKEEMEIKKQFKKEKKLELSSMPKSISSYDIIVIGTQIVSFTSVPAVNAYIRSLPKANEKKVILFATGIGLPGKAIKKMSSLLSMNGCKVIGSKVFSSIFEFDERKLKEVDAFIESIQV</sequence>
<dbReference type="SUPFAM" id="SSF52218">
    <property type="entry name" value="Flavoproteins"/>
    <property type="match status" value="1"/>
</dbReference>
<organism evidence="1 2">
    <name type="scientific">Candidatus Iainarchaeum sp</name>
    <dbReference type="NCBI Taxonomy" id="3101447"/>
    <lineage>
        <taxon>Archaea</taxon>
        <taxon>Candidatus Iainarchaeota</taxon>
        <taxon>Candidatus Iainarchaeia</taxon>
        <taxon>Candidatus Iainarchaeales</taxon>
        <taxon>Candidatus Iainarchaeaceae</taxon>
        <taxon>Candidatus Iainarchaeum</taxon>
    </lineage>
</organism>
<dbReference type="InterPro" id="IPR029039">
    <property type="entry name" value="Flavoprotein-like_sf"/>
</dbReference>
<evidence type="ECO:0000313" key="2">
    <source>
        <dbReference type="Proteomes" id="UP000722459"/>
    </source>
</evidence>
<protein>
    <recommendedName>
        <fullName evidence="3">Flavodoxin-like domain-containing protein</fullName>
    </recommendedName>
</protein>